<feature type="repeat" description="LDL-receptor class B" evidence="20">
    <location>
        <begin position="1460"/>
        <end position="1506"/>
    </location>
</feature>
<feature type="disulfide bond" evidence="19">
    <location>
        <begin position="1057"/>
        <end position="1072"/>
    </location>
</feature>
<feature type="disulfide bond" evidence="19">
    <location>
        <begin position="2752"/>
        <end position="2764"/>
    </location>
</feature>
<dbReference type="FunFam" id="4.10.400.10:FF:000081">
    <property type="entry name" value="Low-density lipoprotein receptor-related protein 1B"/>
    <property type="match status" value="1"/>
</dbReference>
<feature type="repeat" description="LDL-receptor class B" evidence="20">
    <location>
        <begin position="1775"/>
        <end position="1814"/>
    </location>
</feature>
<dbReference type="Pfam" id="PF16472">
    <property type="entry name" value="DUF5050"/>
    <property type="match status" value="1"/>
</dbReference>
<dbReference type="SMART" id="SM00192">
    <property type="entry name" value="LDLa"/>
    <property type="match status" value="32"/>
</dbReference>
<dbReference type="PROSITE" id="PS51120">
    <property type="entry name" value="LDLRB"/>
    <property type="match status" value="19"/>
</dbReference>
<dbReference type="PRINTS" id="PR00261">
    <property type="entry name" value="LDLRECEPTOR"/>
</dbReference>
<dbReference type="SUPFAM" id="SSF63825">
    <property type="entry name" value="YWTD domain"/>
    <property type="match status" value="8"/>
</dbReference>
<feature type="disulfide bond" evidence="19">
    <location>
        <begin position="3486"/>
        <end position="3501"/>
    </location>
</feature>
<feature type="repeat" description="LDL-receptor class B" evidence="20">
    <location>
        <begin position="1507"/>
        <end position="1551"/>
    </location>
</feature>
<evidence type="ECO:0000256" key="3">
    <source>
        <dbReference type="ARBA" id="ARBA00022536"/>
    </source>
</evidence>
<dbReference type="FunFam" id="2.120.10.30:FF:000018">
    <property type="entry name" value="Low-density lipoprotein receptor-related protein 1"/>
    <property type="match status" value="1"/>
</dbReference>
<dbReference type="CDD" id="cd00112">
    <property type="entry name" value="LDLa"/>
    <property type="match status" value="29"/>
</dbReference>
<evidence type="ECO:0000256" key="15">
    <source>
        <dbReference type="ARBA" id="ARBA00063344"/>
    </source>
</evidence>
<accession>A0A8N5ENN0</accession>
<feature type="disulfide bond" evidence="19">
    <location>
        <begin position="3744"/>
        <end position="3756"/>
    </location>
</feature>
<dbReference type="GO" id="GO:0005509">
    <property type="term" value="F:calcium ion binding"/>
    <property type="evidence" value="ECO:0007669"/>
    <property type="project" value="InterPro"/>
</dbReference>
<feature type="disulfide bond" evidence="19">
    <location>
        <begin position="3751"/>
        <end position="3769"/>
    </location>
</feature>
<feature type="repeat" description="LDL-receptor class B" evidence="20">
    <location>
        <begin position="4108"/>
        <end position="4151"/>
    </location>
</feature>
<dbReference type="FunFam" id="4.10.400.10:FF:000110">
    <property type="entry name" value="Low-density lipoprotein receptor-related protein 1B"/>
    <property type="match status" value="1"/>
</dbReference>
<feature type="disulfide bond" evidence="19">
    <location>
        <begin position="2759"/>
        <end position="2777"/>
    </location>
</feature>
<feature type="repeat" description="LDL-receptor class B" evidence="20">
    <location>
        <begin position="681"/>
        <end position="726"/>
    </location>
</feature>
<dbReference type="FunFam" id="4.10.400.10:FF:000012">
    <property type="entry name" value="Low-density lipoprotein receptor-related protein 1"/>
    <property type="match status" value="1"/>
</dbReference>
<dbReference type="PROSITE" id="PS00010">
    <property type="entry name" value="ASX_HYDROXYL"/>
    <property type="match status" value="2"/>
</dbReference>
<evidence type="ECO:0000313" key="24">
    <source>
        <dbReference type="RefSeq" id="XP_030913092.1"/>
    </source>
</evidence>
<dbReference type="PROSITE" id="PS01209">
    <property type="entry name" value="LDLRA_1"/>
    <property type="match status" value="13"/>
</dbReference>
<dbReference type="InterPro" id="IPR049883">
    <property type="entry name" value="NOTCH1_EGF-like"/>
</dbReference>
<feature type="repeat" description="LDL-receptor class B" evidence="20">
    <location>
        <begin position="408"/>
        <end position="451"/>
    </location>
</feature>
<keyword evidence="6" id="KW-0732">Signal</keyword>
<dbReference type="Proteomes" id="UP000504602">
    <property type="component" value="Unplaced"/>
</dbReference>
<evidence type="ECO:0000313" key="23">
    <source>
        <dbReference type="Proteomes" id="UP000504602"/>
    </source>
</evidence>
<feature type="repeat" description="LDL-receptor class B" evidence="20">
    <location>
        <begin position="1992"/>
        <end position="2034"/>
    </location>
</feature>
<evidence type="ECO:0000256" key="20">
    <source>
        <dbReference type="PROSITE-ProRule" id="PRU00461"/>
    </source>
</evidence>
<dbReference type="PROSITE" id="PS01186">
    <property type="entry name" value="EGF_2"/>
    <property type="match status" value="3"/>
</dbReference>
<feature type="domain" description="EGF-like" evidence="22">
    <location>
        <begin position="4391"/>
        <end position="4426"/>
    </location>
</feature>
<dbReference type="FunFam" id="2.10.25.10:FF:000498">
    <property type="entry name" value="Low-density lipoprotein receptor-related protein 1B"/>
    <property type="match status" value="1"/>
</dbReference>
<dbReference type="FunFam" id="4.10.400.10:FF:000070">
    <property type="entry name" value="low-density lipoprotein receptor-related protein 1B"/>
    <property type="match status" value="1"/>
</dbReference>
<dbReference type="FunFam" id="4.10.400.10:FF:000010">
    <property type="entry name" value="Low-density lipoprotein receptor-related protein 1"/>
    <property type="match status" value="1"/>
</dbReference>
<dbReference type="PROSITE" id="PS00022">
    <property type="entry name" value="EGF_1"/>
    <property type="match status" value="3"/>
</dbReference>
<dbReference type="PROSITE" id="PS50026">
    <property type="entry name" value="EGF_3"/>
    <property type="match status" value="6"/>
</dbReference>
<dbReference type="PROSITE" id="PS01187">
    <property type="entry name" value="EGF_CA"/>
    <property type="match status" value="3"/>
</dbReference>
<dbReference type="OrthoDB" id="10066840at2759"/>
<feature type="repeat" description="LDL-receptor class B" evidence="20">
    <location>
        <begin position="3169"/>
        <end position="3211"/>
    </location>
</feature>
<feature type="disulfide bond" evidence="19">
    <location>
        <begin position="3850"/>
        <end position="3865"/>
    </location>
</feature>
<feature type="disulfide bond" evidence="19">
    <location>
        <begin position="3630"/>
        <end position="3648"/>
    </location>
</feature>
<feature type="repeat" description="LDL-receptor class B" evidence="20">
    <location>
        <begin position="727"/>
        <end position="776"/>
    </location>
</feature>
<dbReference type="InterPro" id="IPR018097">
    <property type="entry name" value="EGF_Ca-bd_CS"/>
</dbReference>
<dbReference type="FunFam" id="4.10.400.10:FF:000001">
    <property type="entry name" value="Low-density lipoprotein receptor-related protein 1"/>
    <property type="match status" value="1"/>
</dbReference>
<dbReference type="RefSeq" id="XP_030913092.1">
    <property type="nucleotide sequence ID" value="XM_031057232.1"/>
</dbReference>
<keyword evidence="7" id="KW-0677">Repeat</keyword>
<dbReference type="FunFam" id="4.10.400.10:FF:000102">
    <property type="entry name" value="Low-density lipoprotein receptor-related protein 1B"/>
    <property type="match status" value="1"/>
</dbReference>
<dbReference type="Pfam" id="PF00058">
    <property type="entry name" value="Ldl_recept_b"/>
    <property type="match status" value="13"/>
</dbReference>
<dbReference type="SUPFAM" id="SSF57424">
    <property type="entry name" value="LDL receptor-like module"/>
    <property type="match status" value="31"/>
</dbReference>
<feature type="disulfide bond" evidence="19">
    <location>
        <begin position="3546"/>
        <end position="3558"/>
    </location>
</feature>
<feature type="disulfide bond" evidence="19">
    <location>
        <begin position="1083"/>
        <end position="1101"/>
    </location>
</feature>
<feature type="disulfide bond" evidence="19">
    <location>
        <begin position="3446"/>
        <end position="3461"/>
    </location>
</feature>
<reference evidence="24" key="1">
    <citation type="submission" date="2025-08" db="UniProtKB">
        <authorList>
            <consortium name="RefSeq"/>
        </authorList>
    </citation>
    <scope>IDENTIFICATION</scope>
</reference>
<feature type="disulfide bond" evidence="19">
    <location>
        <begin position="3838"/>
        <end position="3856"/>
    </location>
</feature>
<evidence type="ECO:0000256" key="6">
    <source>
        <dbReference type="ARBA" id="ARBA00022729"/>
    </source>
</evidence>
<dbReference type="SMART" id="SM00135">
    <property type="entry name" value="LY"/>
    <property type="match status" value="36"/>
</dbReference>
<feature type="disulfide bond" evidence="19">
    <location>
        <begin position="2668"/>
        <end position="2686"/>
    </location>
</feature>
<feature type="disulfide bond" evidence="19">
    <location>
        <begin position="2980"/>
        <end position="2995"/>
    </location>
</feature>
<dbReference type="InterPro" id="IPR011042">
    <property type="entry name" value="6-blade_b-propeller_TolB-like"/>
</dbReference>
<feature type="disulfide bond" evidence="18">
    <location>
        <begin position="4486"/>
        <end position="4495"/>
    </location>
</feature>
<dbReference type="InterPro" id="IPR002172">
    <property type="entry name" value="LDrepeatLR_classA_rpt"/>
</dbReference>
<feature type="disulfide bond" evidence="19">
    <location>
        <begin position="3592"/>
        <end position="3610"/>
    </location>
</feature>
<feature type="disulfide bond" evidence="19">
    <location>
        <begin position="3671"/>
        <end position="3689"/>
    </location>
</feature>
<evidence type="ECO:0000256" key="18">
    <source>
        <dbReference type="PROSITE-ProRule" id="PRU00076"/>
    </source>
</evidence>
<feature type="domain" description="EGF-like" evidence="22">
    <location>
        <begin position="4282"/>
        <end position="4318"/>
    </location>
</feature>
<evidence type="ECO:0000256" key="9">
    <source>
        <dbReference type="ARBA" id="ARBA00022989"/>
    </source>
</evidence>
<feature type="disulfide bond" evidence="19">
    <location>
        <begin position="1076"/>
        <end position="1088"/>
    </location>
</feature>
<dbReference type="FunFam" id="2.120.10.30:FF:000012">
    <property type="entry name" value="Low density lipoprotein receptor-related protein 1"/>
    <property type="match status" value="1"/>
</dbReference>
<feature type="disulfide bond" evidence="18">
    <location>
        <begin position="4394"/>
        <end position="4404"/>
    </location>
</feature>
<evidence type="ECO:0000256" key="1">
    <source>
        <dbReference type="ARBA" id="ARBA00004479"/>
    </source>
</evidence>
<dbReference type="GO" id="GO:0043235">
    <property type="term" value="C:receptor complex"/>
    <property type="evidence" value="ECO:0007669"/>
    <property type="project" value="TreeGrafter"/>
</dbReference>
<evidence type="ECO:0000256" key="13">
    <source>
        <dbReference type="ARBA" id="ARBA00023180"/>
    </source>
</evidence>
<feature type="repeat" description="LDL-receptor class B" evidence="20">
    <location>
        <begin position="1370"/>
        <end position="1416"/>
    </location>
</feature>
<dbReference type="FunFam" id="4.10.400.10:FF:000065">
    <property type="entry name" value="Transmembrane protease serine 7"/>
    <property type="match status" value="1"/>
</dbReference>
<feature type="disulfide bond" evidence="19">
    <location>
        <begin position="3526"/>
        <end position="3541"/>
    </location>
</feature>
<dbReference type="InterPro" id="IPR001881">
    <property type="entry name" value="EGF-like_Ca-bd_dom"/>
</dbReference>
<dbReference type="SUPFAM" id="SSF57196">
    <property type="entry name" value="EGF/Laminin"/>
    <property type="match status" value="5"/>
</dbReference>
<feature type="repeat" description="LDL-receptor class B" evidence="20">
    <location>
        <begin position="777"/>
        <end position="820"/>
    </location>
</feature>
<evidence type="ECO:0000256" key="19">
    <source>
        <dbReference type="PROSITE-ProRule" id="PRU00124"/>
    </source>
</evidence>
<dbReference type="Pfam" id="PF07645">
    <property type="entry name" value="EGF_CA"/>
    <property type="match status" value="1"/>
</dbReference>
<dbReference type="PROSITE" id="PS50068">
    <property type="entry name" value="LDLRA_2"/>
    <property type="match status" value="32"/>
</dbReference>
<feature type="disulfide bond" evidence="19">
    <location>
        <begin position="915"/>
        <end position="927"/>
    </location>
</feature>
<feature type="disulfide bond" evidence="19">
    <location>
        <begin position="2875"/>
        <end position="2887"/>
    </location>
</feature>
<dbReference type="FunFam" id="2.10.25.10:FF:000129">
    <property type="entry name" value="Low-density lipoprotein receptor-related protein 1"/>
    <property type="match status" value="1"/>
</dbReference>
<feature type="disulfide bond" evidence="19">
    <location>
        <begin position="2680"/>
        <end position="2695"/>
    </location>
</feature>
<feature type="disulfide bond" evidence="18">
    <location>
        <begin position="4467"/>
        <end position="4484"/>
    </location>
</feature>
<feature type="disulfide bond" evidence="19">
    <location>
        <begin position="2588"/>
        <end position="2606"/>
    </location>
</feature>
<name>A0A8N5ENN0_GEOFO</name>
<feature type="disulfide bond" evidence="18">
    <location>
        <begin position="4322"/>
        <end position="4332"/>
    </location>
</feature>
<dbReference type="FunFam" id="2.10.25.10:FF:000072">
    <property type="entry name" value="Low-density lipoprotein receptor-related protein 1B"/>
    <property type="match status" value="1"/>
</dbReference>
<feature type="disulfide bond" evidence="18">
    <location>
        <begin position="4286"/>
        <end position="4296"/>
    </location>
</feature>
<evidence type="ECO:0000256" key="14">
    <source>
        <dbReference type="ARBA" id="ARBA00059602"/>
    </source>
</evidence>
<feature type="disulfide bond" evidence="19">
    <location>
        <begin position="956"/>
        <end position="968"/>
    </location>
</feature>
<evidence type="ECO:0000256" key="5">
    <source>
        <dbReference type="ARBA" id="ARBA00022692"/>
    </source>
</evidence>
<keyword evidence="4" id="KW-0254">Endocytosis</keyword>
<feature type="disulfide bond" evidence="19">
    <location>
        <begin position="2661"/>
        <end position="2673"/>
    </location>
</feature>
<dbReference type="InterPro" id="IPR000152">
    <property type="entry name" value="EGF-type_Asp/Asn_hydroxyl_site"/>
</dbReference>
<feature type="repeat" description="LDL-receptor class B" evidence="20">
    <location>
        <begin position="1417"/>
        <end position="1459"/>
    </location>
</feature>
<evidence type="ECO:0000256" key="10">
    <source>
        <dbReference type="ARBA" id="ARBA00023136"/>
    </source>
</evidence>
<dbReference type="InterPro" id="IPR000033">
    <property type="entry name" value="LDLR_classB_rpt"/>
</dbReference>
<dbReference type="FunFam" id="4.10.400.10:FF:000029">
    <property type="entry name" value="prolow-density lipoprotein receptor-related protein 1"/>
    <property type="match status" value="1"/>
</dbReference>
<dbReference type="GeneID" id="102040245"/>
<feature type="disulfide bond" evidence="19">
    <location>
        <begin position="3722"/>
        <end position="3737"/>
    </location>
</feature>
<feature type="disulfide bond" evidence="18">
    <location>
        <begin position="4502"/>
        <end position="4512"/>
    </location>
</feature>
<dbReference type="FunFam" id="2.120.10.30:FF:000020">
    <property type="entry name" value="Prolow-density lipoprotein receptor-related protein 1"/>
    <property type="match status" value="1"/>
</dbReference>
<dbReference type="FunFam" id="4.10.400.10:FF:000009">
    <property type="entry name" value="Low-density lipoprotein receptor-related protein 1"/>
    <property type="match status" value="1"/>
</dbReference>
<dbReference type="InterPro" id="IPR009030">
    <property type="entry name" value="Growth_fac_rcpt_cys_sf"/>
</dbReference>
<dbReference type="FunFam" id="4.10.400.10:FF:000073">
    <property type="entry name" value="Low-density lipoprotein receptor-related protein 1B"/>
    <property type="match status" value="1"/>
</dbReference>
<feature type="repeat" description="LDL-receptor class B" evidence="20">
    <location>
        <begin position="2122"/>
        <end position="2165"/>
    </location>
</feature>
<dbReference type="InterPro" id="IPR026823">
    <property type="entry name" value="cEGF"/>
</dbReference>
<dbReference type="FunFam" id="4.10.400.10:FF:000015">
    <property type="entry name" value="Low-density lipoprotein receptor-related protein 1"/>
    <property type="match status" value="1"/>
</dbReference>
<evidence type="ECO:0000256" key="11">
    <source>
        <dbReference type="ARBA" id="ARBA00023157"/>
    </source>
</evidence>
<dbReference type="InterPro" id="IPR051221">
    <property type="entry name" value="LDLR-related"/>
</dbReference>
<feature type="disulfide bond" evidence="19">
    <location>
        <begin position="1186"/>
        <end position="1201"/>
    </location>
</feature>
<evidence type="ECO:0000256" key="21">
    <source>
        <dbReference type="SAM" id="Phobius"/>
    </source>
</evidence>
<dbReference type="Pfam" id="PF14670">
    <property type="entry name" value="FXa_inhibition"/>
    <property type="match status" value="4"/>
</dbReference>
<feature type="disulfide bond" evidence="19">
    <location>
        <begin position="3831"/>
        <end position="3843"/>
    </location>
</feature>
<feature type="disulfide bond" evidence="18">
    <location>
        <begin position="4308"/>
        <end position="4317"/>
    </location>
</feature>
<keyword evidence="3 18" id="KW-0245">EGF-like domain</keyword>
<dbReference type="FunFam" id="4.10.400.10:FF:000101">
    <property type="entry name" value="Low-density lipoprotein receptor-related protein 1B"/>
    <property type="match status" value="1"/>
</dbReference>
<dbReference type="InterPro" id="IPR032485">
    <property type="entry name" value="LRP1-like_beta_prop"/>
</dbReference>
<feature type="repeat" description="LDL-receptor class B" evidence="20">
    <location>
        <begin position="2078"/>
        <end position="2121"/>
    </location>
</feature>
<feature type="disulfide bond" evidence="19">
    <location>
        <begin position="3394"/>
        <end position="3412"/>
    </location>
</feature>
<dbReference type="FunFam" id="2.120.10.30:FF:000010">
    <property type="entry name" value="Low density lipoprotein receptor-related protein 1B"/>
    <property type="match status" value="1"/>
</dbReference>
<dbReference type="SMART" id="SM00179">
    <property type="entry name" value="EGF_CA"/>
    <property type="match status" value="9"/>
</dbReference>
<feature type="domain" description="EGF-like" evidence="22">
    <location>
        <begin position="4354"/>
        <end position="4390"/>
    </location>
</feature>
<feature type="disulfide bond" evidence="19">
    <location>
        <begin position="2790"/>
        <end position="2802"/>
    </location>
</feature>
<evidence type="ECO:0000256" key="8">
    <source>
        <dbReference type="ARBA" id="ARBA00022837"/>
    </source>
</evidence>
<feature type="domain" description="EGF-like" evidence="22">
    <location>
        <begin position="4498"/>
        <end position="4534"/>
    </location>
</feature>
<feature type="disulfide bond" evidence="19">
    <location>
        <begin position="963"/>
        <end position="981"/>
    </location>
</feature>
<feature type="domain" description="EGF-like" evidence="22">
    <location>
        <begin position="4461"/>
        <end position="4496"/>
    </location>
</feature>
<dbReference type="PANTHER" id="PTHR22722:SF5">
    <property type="entry name" value="LOW-DENSITY LIPOPROTEIN RECEPTOR-RELATED PROTEIN 1B"/>
    <property type="match status" value="1"/>
</dbReference>
<dbReference type="FunFam" id="4.10.400.10:FF:000107">
    <property type="entry name" value="low-density lipoprotein receptor-related protein 1B"/>
    <property type="match status" value="1"/>
</dbReference>
<feature type="repeat" description="LDL-receptor class B" evidence="20">
    <location>
        <begin position="638"/>
        <end position="680"/>
    </location>
</feature>
<dbReference type="FunFam" id="4.10.400.10:FF:000004">
    <property type="entry name" value="Low-density lipoprotein receptor-related protein 1"/>
    <property type="match status" value="2"/>
</dbReference>
<feature type="disulfide bond" evidence="19">
    <location>
        <begin position="1045"/>
        <end position="1063"/>
    </location>
</feature>
<dbReference type="FunFam" id="4.10.400.10:FF:000022">
    <property type="entry name" value="LDL receptor related protein 1"/>
    <property type="match status" value="1"/>
</dbReference>
<feature type="disulfide bond" evidence="18">
    <location>
        <begin position="4358"/>
        <end position="4368"/>
    </location>
</feature>
<feature type="disulfide bond" evidence="19">
    <location>
        <begin position="2641"/>
        <end position="2656"/>
    </location>
</feature>
<comment type="subcellular location">
    <subcellularLocation>
        <location evidence="1">Membrane</location>
        <topology evidence="1">Single-pass type I membrane protein</topology>
    </subcellularLocation>
</comment>
<feature type="disulfide bond" evidence="19">
    <location>
        <begin position="922"/>
        <end position="940"/>
    </location>
</feature>
<feature type="disulfide bond" evidence="19">
    <location>
        <begin position="3434"/>
        <end position="3452"/>
    </location>
</feature>
<feature type="disulfide bond" evidence="19">
    <location>
        <begin position="3664"/>
        <end position="3676"/>
    </location>
</feature>
<keyword evidence="11 18" id="KW-1015">Disulfide bond</keyword>
<dbReference type="Gene3D" id="2.10.25.10">
    <property type="entry name" value="Laminin"/>
    <property type="match status" value="13"/>
</dbReference>
<dbReference type="FunFam" id="2.10.25.10:FF:000009">
    <property type="entry name" value="Low-density lipoprotein receptor isoform 1"/>
    <property type="match status" value="2"/>
</dbReference>
<proteinExistence type="inferred from homology"/>
<feature type="domain" description="EGF-like" evidence="22">
    <location>
        <begin position="4319"/>
        <end position="4351"/>
    </location>
</feature>
<feature type="transmembrane region" description="Helical" evidence="21">
    <location>
        <begin position="4551"/>
        <end position="4574"/>
    </location>
</feature>
<evidence type="ECO:0000256" key="12">
    <source>
        <dbReference type="ARBA" id="ARBA00023170"/>
    </source>
</evidence>
<dbReference type="FunFam" id="4.10.400.10:FF:000018">
    <property type="entry name" value="Low-density lipoprotein receptor-related protein 1"/>
    <property type="match status" value="1"/>
</dbReference>
<comment type="similarity">
    <text evidence="2">Belongs to the LDLR family.</text>
</comment>
<feature type="disulfide bond" evidence="19">
    <location>
        <begin position="3806"/>
        <end position="3821"/>
    </location>
</feature>
<feature type="disulfide bond" evidence="19">
    <location>
        <begin position="3553"/>
        <end position="3571"/>
    </location>
</feature>
<protein>
    <recommendedName>
        <fullName evidence="16">Low-density lipoprotein receptor-related protein 1B</fullName>
    </recommendedName>
    <alternativeName>
        <fullName evidence="17">Low-density lipoprotein receptor-related protein-deleted in tumor</fullName>
    </alternativeName>
</protein>
<feature type="repeat" description="LDL-receptor class B" evidence="20">
    <location>
        <begin position="2035"/>
        <end position="2077"/>
    </location>
</feature>
<keyword evidence="9 21" id="KW-1133">Transmembrane helix</keyword>
<dbReference type="CDD" id="cd00054">
    <property type="entry name" value="EGF_CA"/>
    <property type="match status" value="3"/>
</dbReference>
<evidence type="ECO:0000256" key="2">
    <source>
        <dbReference type="ARBA" id="ARBA00009939"/>
    </source>
</evidence>
<feature type="disulfide bond" evidence="19">
    <location>
        <begin position="2771"/>
        <end position="2786"/>
    </location>
</feature>
<feature type="disulfide bond" evidence="18">
    <location>
        <begin position="4463"/>
        <end position="4473"/>
    </location>
</feature>
<comment type="function">
    <text evidence="14">Potential cell surface proteins that bind and internalize ligands in the process of receptor-mediated endocytosis.</text>
</comment>
<keyword evidence="24" id="KW-0449">Lipoprotein</keyword>
<feature type="disulfide bond" evidence="19">
    <location>
        <begin position="3604"/>
        <end position="3619"/>
    </location>
</feature>
<dbReference type="FunFam" id="2.120.10.30:FF:000014">
    <property type="entry name" value="Low-density lipoprotein receptor-related protein 1"/>
    <property type="match status" value="1"/>
</dbReference>
<feature type="disulfide bond" evidence="18">
    <location>
        <begin position="4524"/>
        <end position="4533"/>
    </location>
</feature>
<feature type="disulfide bond" evidence="19">
    <location>
        <begin position="3642"/>
        <end position="3657"/>
    </location>
</feature>
<dbReference type="FunFam" id="2.120.10.30:FF:000015">
    <property type="entry name" value="Low-density lipoprotein receptor-related protein 1"/>
    <property type="match status" value="1"/>
</dbReference>
<comment type="subunit">
    <text evidence="15">Binds LRPAP1, PLAU, PLAT and SERPINE1; binding is followed by internalization and degradation of the ligands.</text>
</comment>
<feature type="disulfide bond" evidence="19">
    <location>
        <begin position="3565"/>
        <end position="3580"/>
    </location>
</feature>
<dbReference type="Pfam" id="PF00057">
    <property type="entry name" value="Ldl_recept_a"/>
    <property type="match status" value="30"/>
</dbReference>
<feature type="repeat" description="LDL-receptor class B" evidence="20">
    <location>
        <begin position="1688"/>
        <end position="1730"/>
    </location>
</feature>
<organism evidence="23 24">
    <name type="scientific">Geospiza fortis</name>
    <name type="common">Medium ground-finch</name>
    <dbReference type="NCBI Taxonomy" id="48883"/>
    <lineage>
        <taxon>Eukaryota</taxon>
        <taxon>Metazoa</taxon>
        <taxon>Chordata</taxon>
        <taxon>Craniata</taxon>
        <taxon>Vertebrata</taxon>
        <taxon>Euteleostomi</taxon>
        <taxon>Archelosauria</taxon>
        <taxon>Archosauria</taxon>
        <taxon>Dinosauria</taxon>
        <taxon>Saurischia</taxon>
        <taxon>Theropoda</taxon>
        <taxon>Coelurosauria</taxon>
        <taxon>Aves</taxon>
        <taxon>Neognathae</taxon>
        <taxon>Neoaves</taxon>
        <taxon>Telluraves</taxon>
        <taxon>Australaves</taxon>
        <taxon>Passeriformes</taxon>
        <taxon>Thraupidae</taxon>
        <taxon>Geospiza</taxon>
    </lineage>
</organism>
<dbReference type="InterPro" id="IPR036055">
    <property type="entry name" value="LDL_receptor-like_sf"/>
</dbReference>
<dbReference type="GO" id="GO:0006898">
    <property type="term" value="P:receptor-mediated endocytosis"/>
    <property type="evidence" value="ECO:0007669"/>
    <property type="project" value="TreeGrafter"/>
</dbReference>
<dbReference type="PANTHER" id="PTHR22722">
    <property type="entry name" value="LOW-DENSITY LIPOPROTEIN RECEPTOR-RELATED PROTEIN 2-RELATED"/>
    <property type="match status" value="1"/>
</dbReference>
<feature type="disulfide bond" evidence="19">
    <location>
        <begin position="2729"/>
        <end position="2744"/>
    </location>
</feature>
<dbReference type="FunFam" id="2.10.25.10:FF:000504">
    <property type="entry name" value="LDL receptor related protein 1B"/>
    <property type="match status" value="1"/>
</dbReference>
<dbReference type="FunFam" id="2.120.10.30:FF:000019">
    <property type="entry name" value="Low-density lipoprotein receptor-related protein 1"/>
    <property type="match status" value="1"/>
</dbReference>
<feature type="disulfide bond" evidence="19">
    <location>
        <begin position="2915"/>
        <end position="2927"/>
    </location>
</feature>
<dbReference type="GO" id="GO:0016324">
    <property type="term" value="C:apical plasma membrane"/>
    <property type="evidence" value="ECO:0007669"/>
    <property type="project" value="TreeGrafter"/>
</dbReference>
<feature type="disulfide bond" evidence="19">
    <location>
        <begin position="2622"/>
        <end position="2634"/>
    </location>
</feature>
<feature type="disulfide bond" evidence="18">
    <location>
        <begin position="4416"/>
        <end position="4425"/>
    </location>
</feature>
<evidence type="ECO:0000256" key="17">
    <source>
        <dbReference type="ARBA" id="ARBA00080211"/>
    </source>
</evidence>
<feature type="disulfide bond" evidence="19">
    <location>
        <begin position="997"/>
        <end position="1009"/>
    </location>
</feature>
<feature type="repeat" description="LDL-receptor class B" evidence="20">
    <location>
        <begin position="3212"/>
        <end position="3255"/>
    </location>
</feature>
<keyword evidence="8" id="KW-0106">Calcium</keyword>
<dbReference type="SUPFAM" id="SSF57184">
    <property type="entry name" value="Growth factor receptor domain"/>
    <property type="match status" value="3"/>
</dbReference>
<keyword evidence="12 24" id="KW-0675">Receptor</keyword>
<feature type="disulfide bond" evidence="19">
    <location>
        <begin position="1004"/>
        <end position="1022"/>
    </location>
</feature>
<dbReference type="InterPro" id="IPR000742">
    <property type="entry name" value="EGF"/>
</dbReference>
<feature type="disulfide bond" evidence="19">
    <location>
        <begin position="3683"/>
        <end position="3698"/>
    </location>
</feature>
<dbReference type="FunFam" id="4.10.400.10:FF:000080">
    <property type="entry name" value="Low-density lipoprotein receptor-related protein 1B"/>
    <property type="match status" value="1"/>
</dbReference>
<feature type="repeat" description="LDL-receptor class B" evidence="20">
    <location>
        <begin position="2400"/>
        <end position="2444"/>
    </location>
</feature>
<feature type="disulfide bond" evidence="19">
    <location>
        <begin position="3427"/>
        <end position="3439"/>
    </location>
</feature>
<feature type="disulfide bond" evidence="19">
    <location>
        <begin position="2968"/>
        <end position="2986"/>
    </location>
</feature>
<dbReference type="Gene3D" id="4.10.400.10">
    <property type="entry name" value="Low-density Lipoprotein Receptor"/>
    <property type="match status" value="32"/>
</dbReference>
<dbReference type="GO" id="GO:0042562">
    <property type="term" value="F:hormone binding"/>
    <property type="evidence" value="ECO:0007669"/>
    <property type="project" value="TreeGrafter"/>
</dbReference>
<keyword evidence="13" id="KW-0325">Glycoprotein</keyword>
<keyword evidence="10 21" id="KW-0472">Membrane</keyword>
<evidence type="ECO:0000259" key="22">
    <source>
        <dbReference type="PROSITE" id="PS50026"/>
    </source>
</evidence>
<dbReference type="SMART" id="SM00181">
    <property type="entry name" value="EGF"/>
    <property type="match status" value="27"/>
</dbReference>
<dbReference type="Pfam" id="PF12662">
    <property type="entry name" value="cEGF"/>
    <property type="match status" value="1"/>
</dbReference>
<dbReference type="CTD" id="53353"/>
<dbReference type="FunFam" id="4.10.400.10:FF:000024">
    <property type="entry name" value="Low-density lipoprotein RecePtor related"/>
    <property type="match status" value="1"/>
</dbReference>
<feature type="disulfide bond" evidence="19">
    <location>
        <begin position="2882"/>
        <end position="2900"/>
    </location>
</feature>
<dbReference type="FunFam" id="4.10.400.10:FF:000007">
    <property type="entry name" value="Low density lipoprotein receptor-related protein 1"/>
    <property type="match status" value="1"/>
</dbReference>
<gene>
    <name evidence="24" type="primary">LRP1B</name>
</gene>
<feature type="disulfide bond" evidence="18">
    <location>
        <begin position="4380"/>
        <end position="4389"/>
    </location>
</feature>
<dbReference type="InterPro" id="IPR023415">
    <property type="entry name" value="LDLR_class-A_CS"/>
</dbReference>
<dbReference type="FunFam" id="4.10.400.10:FF:000005">
    <property type="entry name" value="low-density lipoprotein receptor-related protein 1B"/>
    <property type="match status" value="1"/>
</dbReference>
<dbReference type="FunFam" id="2.120.10.30:FF:000009">
    <property type="entry name" value="Putative low-density lipoprotein receptor-related protein 1B"/>
    <property type="match status" value="1"/>
</dbReference>
<sequence>MKKIHLKSCLEAQRVAHCGALGLKLRRVTCPQSPSVCSFLVLFRSLPVRPSGGLILGAAENLSVFSIEPPDEAGNTSVYKKCVVQVMAPRIPFSCEKEHPSCDVGEFLCHDGVTCVSWHWLCDGEPDCPDDSDESLDTCPEELDFKCSRNFISCIGTNKCIHLSQLCNGVYDCSDGYDEGVHCRELLPKCQQMNCQHRCAITRNGTRCYCGDGYETSTDGRSCTDVNECDTYGSCSQMCVNTDGSYTCSCVEGYVLQPDNKSCKAKNKPADRPPLLLVASPETMEVLYLNGSRVFSWSPGKGSAVVTLDYSYREDTLCWLESRDLSSQLKCSKISPAGTFPEEWTVSIAQNLHNVQQIAMDWITGNFYFVDHVSDRIFVCSQNGSVCVTLIELDLSNPKAIALDPTAGKLFFTDYGNAAKVERCDMDGMNRTWIVDSKIEQPTALALDLINKYVYWLDIYLESMEVVDYQGRRRQTITKGRQMRHLCGLAVFENYLYTVNSDNLSILRIHRYNGTDVQALARLDNAKEIRVFQKRTQAAVRSHACELDPSGMPGGCSHICLLSSSHKARTCRCRTGFILGSDGRSCKRPKNELFLFYGKGRPGIIRGMDLNTKMSDEYMIPIENLVNPRALDFHAETNYIYFADTTSFLIGRQKIDGTERETILKDDLDNVEGIAVDWIGNNLYWTNDGHRKTIAVARLEKAAQSRKTLLEGDMSHPRGIVVDPVNGWMYWTDWEEDEIDASVGRIEKAWMDGYNRQVFVTSKMLWPNGLTLDYRANVLYWCDAYYDHIERIYLNGTDRKVVYNGKDLNHPFGLSHHGNYIYWTDYMNGSIFQLDLVTRNVTLLRSERPPLFGLQIYDPRKQQGDNACRVNNGGCSTLCLAIPGGRVCACADNQLLEENSTTCMIKEGEVLLQLCKAEQFQCSNKRCIQERWRCDGDDDCLDGSDEHSEICFNHSCPDDQFKCQNNRCIPKRWLCDGANDCGNNEDESNKTCAARTCQVNQFSCGNGRCIPTSWLCDREDDCGDGTDEMTSCEFPTCEPLTQFICRNGRCISSKWLCDSDDDCGDGSDELGCVHSCSADQFRCQNGRCIPGHWACDGDNDCGDFSDETKTNCSREETPSPGRCSGREFQCSPDGSCVPELWRCDGEKDCEDGSDEKGCNGTLRVCDEKTKFSCRSTGRCISKAWLCDGDIDCEDQSDEDNCEGYLCGPPKYPCANDTSICLQPEKLCNGRRDCPDGSDEGDLCDECSLNNGGCSHQCSVVPGGRIVCSCPAGFNLTADNKTCEIMDFCTKHLKCSQVCEQHKNTVKCSCYEGWKLSKDGESCVSTDPFEAFIIFSIRHEIRKIDLHKRDYSLLVPGLRNTIALDFHFSQSLLYWTDVVEDKIYRGKLSDTGGVSAIEVVVQHGLATPEGLTVDWIAGNIYWIDSNLDQIEVAKLDGTLRTTLIAGAMEHPRAIALDPRYGILFWTDWDANFPRIESASMSGAERKIIYKDMDTGAWPNGLTVDHFEKRIVWTDARSDAIYSALYDGTSMIEIIRGHEYLSHPFAVSLYGSEVYWTDWRTNTLAKANKWTGQNVSVIQKTSAQPFDLQIYHPSRQPQAPNPCAANEGRGPCSHMCLINHNRSAACACPHLMKLSSDKKTCYERKKFLLYARRSEIRGVDIENPYFNFITAFTVPDIDDVTVIDFDAVEERLYWTDVKTQTIKRAFINGTGLETIISRDIQSIRGLAVDWISRNLYWISSEFDETQINVAHLDGSLKTSIIHGIDKPQCLAVHPVKGKLYWTDGNTINMANMDGSNSKILFQNQKDPVGLSIDYGENKLYWISSGNGTISRCNLDGGNLEIIESMKEDLTKATALTIMDKKLWWADQNLAQIGTCNKKDGRNPTVLRNKTAGVVHMKVYDKAAQQGSNSCQLNNGGCSQLCLPTSETTRTCVCTVGYNLQKNRMACKGIESFLMYSVHEGIRGIPLDPNDKMDALMPISGASFAVGIDFHAGNDTIYWTDMGFNKISRAKRDQTWKEDIVTNGLGRVEGIAVDWIAGNIYWTDHGFNLIEVARLNGSFRYVVISQGLDQPRSIAVHPEKGYLFWTEWGQSPCIGRAHLDGSEKVVLVSLGIAWPNGISIDYEENKLYWCDARTDKIERIDLESGGSREIVLSGSNVDMFSVAVFGAYIYWSDRAHANGSIRRGHKNEATDAVTMRTGLGINLKEVKVFNRAREKGTNVCAKNNGGCHQLCLYRGNARRTCACAHGYLAEDGISCLRHEGYLLYSGRTILKSIHLSDETNLNSPVRPYENPEYFKNVIALAFDYSLKGRGTNRIFFSDAHYGNIQVIKDNWAGRKVLIENVGSVEGLAYHRAWDTLYWTSSTTSSITRHSVDQRRRGAFNREAVITMAEDDHPHVLALDECQNLMFWTNWNEQLPSIMRSTLSGKNAQVIISTDILTPNGLTIDHRAEKLYFSDGSLGKIERCEYDGSQRYVIVKSGPGTFLSLAVYDEYIFWSDGVRRAILRSSKYTGGDTKVLRSDIPHQPMGIIAVANDTNSCELSPCAQMNGGCHDLCLLTPDGRVNCSCRGDRVLIDDNRCVSKNSTCNIYSEFECGNGECIDYQLTCDGIAHCKDKSDEKLFYCENRGCRKGFKPCSNRRCVPSDRVCDGANDCGDNSDEFDCKDAACAPAEFRCADGLCVGKSARCNQIIDCADASDEKNCNNTNCAYFYKLGIKSSGFISCNSTSLCILPEWICDGSNDCGDYTDELKCPVQNKPTCEENYFGCPSGRCILTTWLCDGQKDCEDGVDELHCDSSCSWNQFACSANKCISKQWTCDGEDDCGDGLDESDAICGSVTCAADTFSCLGSHACVPQHWLCDGERDCPNGSDELSTAGCAPNNTCDENAFMCHNKVCIPKQFVCDHDDDCGDGSDESLECGYRRCRPGEFTCADGRCLLNSQWQCDGDFDCPDHSDEAPINTKCKSSEQSCNSSFFMCKNGKCIPQSEVCDNKEDCSDGSDEKSCHINECLSKKVSGCSQDCQDLPVGYKCKCWPGFLLKDDGKTCVDIDECSSGFPCSQQCINTYGTYKCLCAEGYETQPDNPNGCKSLSDEEPFLILADHHEIRKISTDGSNYTLLKQGLNNVIAIDFDYREEFIYWIDSSRPNGSRINRMSLNGSDIKVVHNTAVPNALAVDWIGKNLYWSDTEKRIIEVSKLNGLYPTVLVSKRVKFPRDLSLDPQAGYLYWIDCCESPHIGRVGMDGSRQAVVIETQISRPMALTIDYVNHRLYWADENHIEFSDMDGTHRHKVPNQDISGVIALTLFEDYIYWTDGKTKSLSRAHKTSGSDRLSLINSWHTITDIQVYHSYRQPDVSRHVCTLNNGGCSHLCLLAPDKLHSCACPTNFYLAADNRTCLSNCTASQFRCKTDKCIPFWWKCDTVDDCGDGSDEPAECPEFRCQPGRFQCGTGLCALPAFICDGENDCGDNSDELNCDTHVCLSGQFKCTKNQKCIPINLRCNGQDDCGDEEDERDCPENSCSPDHFQCKTTKHCISKLWVCDEDPDCADGSDEANCDKKTCGPHEFQCKNNNCIPDHWRCDSQNDCGDNSDEENCKPQTCTLKDFPCANGDCVSARFWCDGDYDCADGSDERYCETGCSRDQFQCSNGQCISAKWKCDGHEDCKLGDDEKNCEPASPTCSSSEYVCASGGCISASLKCNGDLDCADGSDEMDCVSECKEDQFRCRNKAYCVPVRWLCDGIHDCVDGSDEENCDQGGNICRADEFLCNNSLCKLHFWVCDGEDDCGDNSDEVAEMCVKFPCPPTRPYRCRNNRVCLRPEQICNEVDDCGDNSDEDHCDKITYKARPCKKDEFACNDKKCIPMELQCDWFDDCGDGSDEQDCKISIAEYTCEDNVNPCGDDAFCNQTKSSLLCQCKPGFQRNRRNRQCEDVNECMVFGTCSQRCHNLKGSYRCECEKNYKERNNSCIAKGSEDQVLYVANDTDILGFAYPFNYSDAHQQISHIEHNSRITGMDAYFQGDMIVWSTQFNPGGIFYRKLHDRERRQSNSGLICPEFKRPRGIAVDWVAGNIYWTDHSRMHWFSYYTTHWTSLRYSINVGQLKGPNCTRLLTSIAGEPYAIAVNPKKGMMYWTVIGDRSHIEESSMDGTLRRILVQKNLQRPTGLVVDPFSQRLFWADFELSVIGSVLFDGSDSVVSVSTKQGLLHPHRIDIFEDYIYGAGPKNGAFRVHKFGKSLVEYLSVDVDKAKSALVFHRYKQTDLPNPCLGLTCEFICLLNPSGATCACPEGKALMNGTCIDQSLLDDSCKLTCENGGKCIINEKGDARCHCWPSYSGERCETNHCYNYCQNGGTCGASLLGRPTCSCALGFTGPRCNQSVCERFCQNGGTCSVTAGNQPFCACLPEYTGDRCQYYVCHHYCVNSESCTISADGRVECVCPTRFEGPKCEVDKCTRCHGGHCITNKDSSDVVCNCTNGKIASTCQLCDGYCYNGGTCQLDPETNIPVCLCSVGFKSQRCDQKVNPCDYYCQNEGICTLTAFNEPRCKCSANWSGTQCERPAPKSSKSDNISTRSIAIIVPLVLLVTLITTLVIGLFLCKRKRRTKTIRRQPMINGGLNVEIGNPSYNMYEVGHDHSEGGLLASDFTLNAEKARYIGGGSTAFKLPHTAPSIYLNSDLKGPLSTGPTNYANPVYAKLYVDGQNCRNSLASVDERRELLPKKIDIGIRETVA</sequence>
<feature type="disulfide bond" evidence="19">
    <location>
        <begin position="2797"/>
        <end position="2815"/>
    </location>
</feature>
<dbReference type="FunFam" id="2.10.25.10:FF:000505">
    <property type="entry name" value="Low-density lipoprotein receptor-related protein 1"/>
    <property type="match status" value="1"/>
</dbReference>
<comment type="caution">
    <text evidence="18">Lacks conserved residue(s) required for the propagation of feature annotation.</text>
</comment>
<evidence type="ECO:0000256" key="16">
    <source>
        <dbReference type="ARBA" id="ARBA00074267"/>
    </source>
</evidence>
<feature type="disulfide bond" evidence="19">
    <location>
        <begin position="1143"/>
        <end position="1158"/>
    </location>
</feature>
<feature type="disulfide bond" evidence="19">
    <location>
        <begin position="3623"/>
        <end position="3635"/>
    </location>
</feature>
<dbReference type="FunFam" id="4.10.400.10:FF:000061">
    <property type="entry name" value="Low-density lipoprotein receptor-related protein 1B"/>
    <property type="match status" value="1"/>
</dbReference>
<feature type="disulfide bond" evidence="19">
    <location>
        <begin position="3585"/>
        <end position="3597"/>
    </location>
</feature>
<dbReference type="Gene3D" id="2.120.10.30">
    <property type="entry name" value="TolB, C-terminal domain"/>
    <property type="match status" value="8"/>
</dbReference>
<evidence type="ECO:0000256" key="4">
    <source>
        <dbReference type="ARBA" id="ARBA00022583"/>
    </source>
</evidence>
<dbReference type="FunFam" id="4.10.400.10:FF:000002">
    <property type="entry name" value="Low-density lipoprotein receptor-related protein 1"/>
    <property type="match status" value="1"/>
</dbReference>
<feature type="disulfide bond" evidence="19">
    <location>
        <begin position="2629"/>
        <end position="2647"/>
    </location>
</feature>
<keyword evidence="5 21" id="KW-0812">Transmembrane</keyword>
<keyword evidence="23" id="KW-1185">Reference proteome</keyword>
<feature type="disulfide bond" evidence="19">
    <location>
        <begin position="2961"/>
        <end position="2973"/>
    </location>
</feature>
<feature type="disulfide bond" evidence="19">
    <location>
        <begin position="3387"/>
        <end position="3399"/>
    </location>
</feature>
<evidence type="ECO:0000256" key="7">
    <source>
        <dbReference type="ARBA" id="ARBA00022737"/>
    </source>
</evidence>